<dbReference type="SUPFAM" id="SSF57850">
    <property type="entry name" value="RING/U-box"/>
    <property type="match status" value="1"/>
</dbReference>
<feature type="transmembrane region" description="Helical" evidence="10">
    <location>
        <begin position="56"/>
        <end position="79"/>
    </location>
</feature>
<name>A0AAD5WDU2_PARTN</name>
<comment type="caution">
    <text evidence="12">The sequence shown here is derived from an EMBL/GenBank/DDBJ whole genome shotgun (WGS) entry which is preliminary data.</text>
</comment>
<dbReference type="InterPro" id="IPR013083">
    <property type="entry name" value="Znf_RING/FYVE/PHD"/>
</dbReference>
<dbReference type="Proteomes" id="UP001196413">
    <property type="component" value="Unassembled WGS sequence"/>
</dbReference>
<evidence type="ECO:0000256" key="1">
    <source>
        <dbReference type="ARBA" id="ARBA00004370"/>
    </source>
</evidence>
<feature type="region of interest" description="Disordered" evidence="9">
    <location>
        <begin position="178"/>
        <end position="208"/>
    </location>
</feature>
<keyword evidence="13" id="KW-1185">Reference proteome</keyword>
<dbReference type="PROSITE" id="PS50089">
    <property type="entry name" value="ZF_RING_2"/>
    <property type="match status" value="1"/>
</dbReference>
<keyword evidence="5" id="KW-0862">Zinc</keyword>
<evidence type="ECO:0000256" key="8">
    <source>
        <dbReference type="PROSITE-ProRule" id="PRU00175"/>
    </source>
</evidence>
<sequence length="342" mass="37457">MVVSADPPPSVLNAVWFQTTTTTAVQGMCTLTETVSTMDATDGSTDALRSFSKTSVLFVSISFIILMVISLAWLVFYYVQRFRYAHAKDRLQRRLFNAARKALMRIPTRCLKVGDLELDVDCAVCIDPYQAGDVVRTLPCRHVYHKSCIDPWLLEHRTCPMCKADILKHFGYQVSTNGGGDPSRIGADRDREESPEPPSSTESNAAYAFPPSQDLQDAFHFTPSTSPQLVMSASSAKAFTIVPLTVHSKTLPPIPNAEQGTSRGDRASSAGALEGRIGPPRLVNQGQSRKSSAGTDASDEYDEHSCCHLTENHRTTANSAGSCGWERMVLQMSSNSPTHHRS</sequence>
<dbReference type="GO" id="GO:0016020">
    <property type="term" value="C:membrane"/>
    <property type="evidence" value="ECO:0007669"/>
    <property type="project" value="UniProtKB-SubCell"/>
</dbReference>
<dbReference type="PANTHER" id="PTHR46539">
    <property type="entry name" value="E3 UBIQUITIN-PROTEIN LIGASE ATL42"/>
    <property type="match status" value="1"/>
</dbReference>
<keyword evidence="7 10" id="KW-0472">Membrane</keyword>
<organism evidence="12 13">
    <name type="scientific">Parelaphostrongylus tenuis</name>
    <name type="common">Meningeal worm</name>
    <dbReference type="NCBI Taxonomy" id="148309"/>
    <lineage>
        <taxon>Eukaryota</taxon>
        <taxon>Metazoa</taxon>
        <taxon>Ecdysozoa</taxon>
        <taxon>Nematoda</taxon>
        <taxon>Chromadorea</taxon>
        <taxon>Rhabditida</taxon>
        <taxon>Rhabditina</taxon>
        <taxon>Rhabditomorpha</taxon>
        <taxon>Strongyloidea</taxon>
        <taxon>Metastrongylidae</taxon>
        <taxon>Parelaphostrongylus</taxon>
    </lineage>
</organism>
<protein>
    <recommendedName>
        <fullName evidence="11">RING-type domain-containing protein</fullName>
    </recommendedName>
</protein>
<dbReference type="FunFam" id="3.30.40.10:FF:000009">
    <property type="entry name" value="E3 ubiquitin-protein ligase RNF130"/>
    <property type="match status" value="1"/>
</dbReference>
<feature type="compositionally biased region" description="Polar residues" evidence="9">
    <location>
        <begin position="284"/>
        <end position="295"/>
    </location>
</feature>
<evidence type="ECO:0000256" key="7">
    <source>
        <dbReference type="ARBA" id="ARBA00023136"/>
    </source>
</evidence>
<dbReference type="SMART" id="SM00184">
    <property type="entry name" value="RING"/>
    <property type="match status" value="1"/>
</dbReference>
<dbReference type="PANTHER" id="PTHR46539:SF23">
    <property type="entry name" value="RING-TYPE DOMAIN-CONTAINING PROTEIN"/>
    <property type="match status" value="1"/>
</dbReference>
<dbReference type="EMBL" id="JAHQIW010005650">
    <property type="protein sequence ID" value="KAJ1366726.1"/>
    <property type="molecule type" value="Genomic_DNA"/>
</dbReference>
<keyword evidence="6 10" id="KW-1133">Transmembrane helix</keyword>
<evidence type="ECO:0000256" key="6">
    <source>
        <dbReference type="ARBA" id="ARBA00022989"/>
    </source>
</evidence>
<evidence type="ECO:0000313" key="13">
    <source>
        <dbReference type="Proteomes" id="UP001196413"/>
    </source>
</evidence>
<proteinExistence type="predicted"/>
<evidence type="ECO:0000256" key="5">
    <source>
        <dbReference type="ARBA" id="ARBA00022833"/>
    </source>
</evidence>
<evidence type="ECO:0000313" key="12">
    <source>
        <dbReference type="EMBL" id="KAJ1366726.1"/>
    </source>
</evidence>
<accession>A0AAD5WDU2</accession>
<reference evidence="12" key="1">
    <citation type="submission" date="2021-06" db="EMBL/GenBank/DDBJ databases">
        <title>Parelaphostrongylus tenuis whole genome reference sequence.</title>
        <authorList>
            <person name="Garwood T.J."/>
            <person name="Larsen P.A."/>
            <person name="Fountain-Jones N.M."/>
            <person name="Garbe J.R."/>
            <person name="Macchietto M.G."/>
            <person name="Kania S.A."/>
            <person name="Gerhold R.W."/>
            <person name="Richards J.E."/>
            <person name="Wolf T.M."/>
        </authorList>
    </citation>
    <scope>NUCLEOTIDE SEQUENCE</scope>
    <source>
        <strain evidence="12">MNPRO001-30</strain>
        <tissue evidence="12">Meninges</tissue>
    </source>
</reference>
<dbReference type="Pfam" id="PF13639">
    <property type="entry name" value="zf-RING_2"/>
    <property type="match status" value="1"/>
</dbReference>
<feature type="domain" description="RING-type" evidence="11">
    <location>
        <begin position="122"/>
        <end position="163"/>
    </location>
</feature>
<dbReference type="Gene3D" id="3.30.40.10">
    <property type="entry name" value="Zinc/RING finger domain, C3HC4 (zinc finger)"/>
    <property type="match status" value="1"/>
</dbReference>
<comment type="subcellular location">
    <subcellularLocation>
        <location evidence="1">Membrane</location>
    </subcellularLocation>
</comment>
<evidence type="ECO:0000259" key="11">
    <source>
        <dbReference type="PROSITE" id="PS50089"/>
    </source>
</evidence>
<gene>
    <name evidence="12" type="ORF">KIN20_027480</name>
</gene>
<keyword evidence="4 8" id="KW-0863">Zinc-finger</keyword>
<evidence type="ECO:0000256" key="4">
    <source>
        <dbReference type="ARBA" id="ARBA00022771"/>
    </source>
</evidence>
<dbReference type="CDD" id="cd16668">
    <property type="entry name" value="RING-H2_RNF130-like"/>
    <property type="match status" value="1"/>
</dbReference>
<evidence type="ECO:0000256" key="10">
    <source>
        <dbReference type="SAM" id="Phobius"/>
    </source>
</evidence>
<dbReference type="GO" id="GO:0008270">
    <property type="term" value="F:zinc ion binding"/>
    <property type="evidence" value="ECO:0007669"/>
    <property type="project" value="UniProtKB-KW"/>
</dbReference>
<keyword evidence="3" id="KW-0479">Metal-binding</keyword>
<evidence type="ECO:0000256" key="3">
    <source>
        <dbReference type="ARBA" id="ARBA00022723"/>
    </source>
</evidence>
<keyword evidence="2 10" id="KW-0812">Transmembrane</keyword>
<evidence type="ECO:0000256" key="2">
    <source>
        <dbReference type="ARBA" id="ARBA00022692"/>
    </source>
</evidence>
<dbReference type="AlphaFoldDB" id="A0AAD5WDU2"/>
<evidence type="ECO:0000256" key="9">
    <source>
        <dbReference type="SAM" id="MobiDB-lite"/>
    </source>
</evidence>
<dbReference type="InterPro" id="IPR001841">
    <property type="entry name" value="Znf_RING"/>
</dbReference>
<feature type="region of interest" description="Disordered" evidence="9">
    <location>
        <begin position="249"/>
        <end position="300"/>
    </location>
</feature>